<evidence type="ECO:0000256" key="3">
    <source>
        <dbReference type="ARBA" id="ARBA00023002"/>
    </source>
</evidence>
<dbReference type="Proteomes" id="UP000717515">
    <property type="component" value="Unassembled WGS sequence"/>
</dbReference>
<dbReference type="Pfam" id="PF07731">
    <property type="entry name" value="Cu-oxidase_2"/>
    <property type="match status" value="1"/>
</dbReference>
<dbReference type="Gene3D" id="2.60.40.420">
    <property type="entry name" value="Cupredoxins - blue copper proteins"/>
    <property type="match status" value="3"/>
</dbReference>
<keyword evidence="5" id="KW-0472">Membrane</keyword>
<dbReference type="InterPro" id="IPR045087">
    <property type="entry name" value="Cu-oxidase_fam"/>
</dbReference>
<evidence type="ECO:0000313" key="9">
    <source>
        <dbReference type="EMBL" id="KAG9327744.1"/>
    </source>
</evidence>
<evidence type="ECO:0000259" key="6">
    <source>
        <dbReference type="Pfam" id="PF00394"/>
    </source>
</evidence>
<dbReference type="EMBL" id="JAIFTL010000001">
    <property type="protein sequence ID" value="KAG9327744.1"/>
    <property type="molecule type" value="Genomic_DNA"/>
</dbReference>
<dbReference type="PROSITE" id="PS00080">
    <property type="entry name" value="MULTICOPPER_OXIDASE2"/>
    <property type="match status" value="1"/>
</dbReference>
<evidence type="ECO:0008006" key="11">
    <source>
        <dbReference type="Google" id="ProtNLM"/>
    </source>
</evidence>
<dbReference type="Pfam" id="PF07732">
    <property type="entry name" value="Cu-oxidase_3"/>
    <property type="match status" value="1"/>
</dbReference>
<evidence type="ECO:0000256" key="2">
    <source>
        <dbReference type="ARBA" id="ARBA00022723"/>
    </source>
</evidence>
<name>A0A9P8D3J6_MORAP</name>
<evidence type="ECO:0000256" key="4">
    <source>
        <dbReference type="ARBA" id="ARBA00023008"/>
    </source>
</evidence>
<dbReference type="AlphaFoldDB" id="A0A9P8D3J6"/>
<dbReference type="InterPro" id="IPR011707">
    <property type="entry name" value="Cu-oxidase-like_N"/>
</dbReference>
<dbReference type="InterPro" id="IPR033138">
    <property type="entry name" value="Cu_oxidase_CS"/>
</dbReference>
<feature type="domain" description="Plastocyanin-like" evidence="7">
    <location>
        <begin position="448"/>
        <end position="564"/>
    </location>
</feature>
<dbReference type="InterPro" id="IPR002355">
    <property type="entry name" value="Cu_oxidase_Cu_BS"/>
</dbReference>
<keyword evidence="4" id="KW-0186">Copper</keyword>
<dbReference type="GO" id="GO:0016491">
    <property type="term" value="F:oxidoreductase activity"/>
    <property type="evidence" value="ECO:0007669"/>
    <property type="project" value="UniProtKB-KW"/>
</dbReference>
<organism evidence="9 10">
    <name type="scientific">Mortierella alpina</name>
    <name type="common">Oleaginous fungus</name>
    <name type="synonym">Mortierella renispora</name>
    <dbReference type="NCBI Taxonomy" id="64518"/>
    <lineage>
        <taxon>Eukaryota</taxon>
        <taxon>Fungi</taxon>
        <taxon>Fungi incertae sedis</taxon>
        <taxon>Mucoromycota</taxon>
        <taxon>Mortierellomycotina</taxon>
        <taxon>Mortierellomycetes</taxon>
        <taxon>Mortierellales</taxon>
        <taxon>Mortierellaceae</taxon>
        <taxon>Mortierella</taxon>
    </lineage>
</organism>
<keyword evidence="5" id="KW-0812">Transmembrane</keyword>
<dbReference type="CDD" id="cd13857">
    <property type="entry name" value="CuRO_1_Diphenol_Ox"/>
    <property type="match status" value="1"/>
</dbReference>
<protein>
    <recommendedName>
        <fullName evidence="11">Multicopper oxidase</fullName>
    </recommendedName>
</protein>
<feature type="domain" description="Plastocyanin-like" evidence="8">
    <location>
        <begin position="79"/>
        <end position="193"/>
    </location>
</feature>
<dbReference type="PANTHER" id="PTHR11709">
    <property type="entry name" value="MULTI-COPPER OXIDASE"/>
    <property type="match status" value="1"/>
</dbReference>
<feature type="transmembrane region" description="Helical" evidence="5">
    <location>
        <begin position="12"/>
        <end position="36"/>
    </location>
</feature>
<reference evidence="9" key="1">
    <citation type="submission" date="2021-07" db="EMBL/GenBank/DDBJ databases">
        <title>Draft genome of Mortierella alpina, strain LL118, isolated from an aspen leaf litter sample.</title>
        <authorList>
            <person name="Yang S."/>
            <person name="Vinatzer B.A."/>
        </authorList>
    </citation>
    <scope>NUCLEOTIDE SEQUENCE</scope>
    <source>
        <strain evidence="9">LL118</strain>
    </source>
</reference>
<gene>
    <name evidence="9" type="ORF">KVV02_000190</name>
</gene>
<keyword evidence="2" id="KW-0479">Metal-binding</keyword>
<dbReference type="InterPro" id="IPR011706">
    <property type="entry name" value="Cu-oxidase_C"/>
</dbReference>
<dbReference type="SUPFAM" id="SSF49503">
    <property type="entry name" value="Cupredoxins"/>
    <property type="match status" value="3"/>
</dbReference>
<evidence type="ECO:0000313" key="10">
    <source>
        <dbReference type="Proteomes" id="UP000717515"/>
    </source>
</evidence>
<dbReference type="InterPro" id="IPR001117">
    <property type="entry name" value="Cu-oxidase_2nd"/>
</dbReference>
<proteinExistence type="inferred from homology"/>
<evidence type="ECO:0000256" key="5">
    <source>
        <dbReference type="SAM" id="Phobius"/>
    </source>
</evidence>
<evidence type="ECO:0000259" key="7">
    <source>
        <dbReference type="Pfam" id="PF07731"/>
    </source>
</evidence>
<comment type="caution">
    <text evidence="9">The sequence shown here is derived from an EMBL/GenBank/DDBJ whole genome shotgun (WGS) entry which is preliminary data.</text>
</comment>
<comment type="similarity">
    <text evidence="1">Belongs to the multicopper oxidase family.</text>
</comment>
<keyword evidence="3" id="KW-0560">Oxidoreductase</keyword>
<dbReference type="CDD" id="cd13886">
    <property type="entry name" value="CuRO_2_MCO_like_1"/>
    <property type="match status" value="1"/>
</dbReference>
<accession>A0A9P8D3J6</accession>
<dbReference type="GO" id="GO:0005507">
    <property type="term" value="F:copper ion binding"/>
    <property type="evidence" value="ECO:0007669"/>
    <property type="project" value="InterPro"/>
</dbReference>
<sequence length="585" mass="65088">MAFQPKQKPILRGAILAIAVFVVVILALVLGLVYGLRGRKSAGAHVFTEGWNSPSEFVLDKNFTITKATTTRYYEWTLSQQTIAPDGLERPMLLVNGMFPGPLVEANTGDRIVVKVTNNMVNGTAIHWHGMFQNGTNWMDGTAGVTQCAIPPGQSFTYNFTVPNQWGTYWWHAHAASQYIDGIVGPLIIHSPDEPHLDKYQEDIIMFVSDYYHTSSGPLVSWYLSPESEGTEPVPDNGLINGRNSFNCDVESQALFPTGNKCVSGAPMSVFDFRPGTTYRVRLINSGSFADFQFSIDNHTMTVIEADGVDMQPVDVQRLPIHVAQRYSVLVLANQTIGNYWVRATMNTNCFNTDNPALDEHIKAIIRYEGAPSTQEANSVDWSVSGWSSVCLDLTLDMLKPYFAKAAPAADVQIHLATSFQTINQQHINLGYINGTSWTPLMNDATLFQAHRGISAYDASQLVIRINSTSVVELVLNNYDEGSHPFHLHGHNFYVLGWGDGNYIPGRSPLELTNPLRRDTVTVPAYGYTVLRFVSDNPGLWTLHCHIDWHMAAGLLMQFEVQPEVIKTFQIPPEMEAMCKARFSS</sequence>
<dbReference type="PROSITE" id="PS00079">
    <property type="entry name" value="MULTICOPPER_OXIDASE1"/>
    <property type="match status" value="1"/>
</dbReference>
<dbReference type="Pfam" id="PF00394">
    <property type="entry name" value="Cu-oxidase"/>
    <property type="match status" value="1"/>
</dbReference>
<dbReference type="FunFam" id="2.60.40.420:FF:000045">
    <property type="entry name" value="Laccase 2"/>
    <property type="match status" value="1"/>
</dbReference>
<dbReference type="CDD" id="cd13910">
    <property type="entry name" value="CuRO_3_MCO_like_4"/>
    <property type="match status" value="1"/>
</dbReference>
<dbReference type="PANTHER" id="PTHR11709:SF414">
    <property type="entry name" value="ADR239WP"/>
    <property type="match status" value="1"/>
</dbReference>
<keyword evidence="5" id="KW-1133">Transmembrane helix</keyword>
<evidence type="ECO:0000259" key="8">
    <source>
        <dbReference type="Pfam" id="PF07732"/>
    </source>
</evidence>
<feature type="domain" description="Plastocyanin-like" evidence="6">
    <location>
        <begin position="203"/>
        <end position="370"/>
    </location>
</feature>
<evidence type="ECO:0000256" key="1">
    <source>
        <dbReference type="ARBA" id="ARBA00010609"/>
    </source>
</evidence>
<dbReference type="InterPro" id="IPR008972">
    <property type="entry name" value="Cupredoxin"/>
</dbReference>